<evidence type="ECO:0000313" key="2">
    <source>
        <dbReference type="Proteomes" id="UP000034181"/>
    </source>
</evidence>
<dbReference type="EMBL" id="LBUZ01000025">
    <property type="protein sequence ID" value="KKQ74796.1"/>
    <property type="molecule type" value="Genomic_DNA"/>
</dbReference>
<dbReference type="AlphaFoldDB" id="A0A0G0NCG7"/>
<dbReference type="Proteomes" id="UP000034181">
    <property type="component" value="Unassembled WGS sequence"/>
</dbReference>
<comment type="caution">
    <text evidence="1">The sequence shown here is derived from an EMBL/GenBank/DDBJ whole genome shotgun (WGS) entry which is preliminary data.</text>
</comment>
<evidence type="ECO:0000313" key="1">
    <source>
        <dbReference type="EMBL" id="KKQ74796.1"/>
    </source>
</evidence>
<protein>
    <submittedName>
        <fullName evidence="1">Uncharacterized protein</fullName>
    </submittedName>
</protein>
<proteinExistence type="predicted"/>
<reference evidence="1 2" key="1">
    <citation type="journal article" date="2015" name="Nature">
        <title>rRNA introns, odd ribosomes, and small enigmatic genomes across a large radiation of phyla.</title>
        <authorList>
            <person name="Brown C.T."/>
            <person name="Hug L.A."/>
            <person name="Thomas B.C."/>
            <person name="Sharon I."/>
            <person name="Castelle C.J."/>
            <person name="Singh A."/>
            <person name="Wilkins M.J."/>
            <person name="Williams K.H."/>
            <person name="Banfield J.F."/>
        </authorList>
    </citation>
    <scope>NUCLEOTIDE SEQUENCE [LARGE SCALE GENOMIC DNA]</scope>
</reference>
<organism evidence="1 2">
    <name type="scientific">Candidatus Woesebacteria bacterium GW2011_GWB1_38_5b</name>
    <dbReference type="NCBI Taxonomy" id="1618569"/>
    <lineage>
        <taxon>Bacteria</taxon>
        <taxon>Candidatus Woeseibacteriota</taxon>
    </lineage>
</organism>
<name>A0A0G0NCG7_9BACT</name>
<accession>A0A0G0NCG7</accession>
<gene>
    <name evidence="1" type="ORF">US96_C0025G0005</name>
</gene>
<sequence length="206" mass="22737">MTAENLSGVTPEDVAFVVRSESDEGFELLELPDRWRVQKGEQFEIFNSGMARAIVEEEQPEHSDPNTTTLPSGTLRWLDSETEVPFEAMEIEGKRIRIIDVSETDRKLARFRRKLNGSSARVNALVRNSIREGIVNNGIVEGAQVVGSLDRSTPIFGVQSGDSNESTRVSACFTMPDARSGHAYLLTGSTYRESLKATSRLASISV</sequence>